<dbReference type="PANTHER" id="PTHR43179">
    <property type="entry name" value="RHAMNOSYLTRANSFERASE WBBL"/>
    <property type="match status" value="1"/>
</dbReference>
<dbReference type="InterPro" id="IPR029044">
    <property type="entry name" value="Nucleotide-diphossugar_trans"/>
</dbReference>
<evidence type="ECO:0000256" key="4">
    <source>
        <dbReference type="ARBA" id="ARBA00022679"/>
    </source>
</evidence>
<dbReference type="PANTHER" id="PTHR43179:SF12">
    <property type="entry name" value="GALACTOFURANOSYLTRANSFERASE GLFT2"/>
    <property type="match status" value="1"/>
</dbReference>
<organism evidence="5">
    <name type="scientific">Oscillatoriales cyanobacterium SpSt-418</name>
    <dbReference type="NCBI Taxonomy" id="2282169"/>
    <lineage>
        <taxon>Bacteria</taxon>
        <taxon>Bacillati</taxon>
        <taxon>Cyanobacteriota</taxon>
        <taxon>Cyanophyceae</taxon>
        <taxon>Oscillatoriophycideae</taxon>
        <taxon>Oscillatoriales</taxon>
    </lineage>
</organism>
<protein>
    <submittedName>
        <fullName evidence="5">Glycosyltransferase</fullName>
    </submittedName>
</protein>
<evidence type="ECO:0000256" key="1">
    <source>
        <dbReference type="ARBA" id="ARBA00004776"/>
    </source>
</evidence>
<reference evidence="5" key="1">
    <citation type="journal article" date="2020" name="mSystems">
        <title>Genome- and Community-Level Interaction Insights into Carbon Utilization and Element Cycling Functions of Hydrothermarchaeota in Hydrothermal Sediment.</title>
        <authorList>
            <person name="Zhou Z."/>
            <person name="Liu Y."/>
            <person name="Xu W."/>
            <person name="Pan J."/>
            <person name="Luo Z.H."/>
            <person name="Li M."/>
        </authorList>
    </citation>
    <scope>NUCLEOTIDE SEQUENCE [LARGE SCALE GENOMIC DNA]</scope>
    <source>
        <strain evidence="5">SpSt-418</strain>
    </source>
</reference>
<sequence length="307" mass="34375">MLITVLVPTYRRPQDLLRCLEALSRQTRPVDQLVVTVRNDDTETWKALPTLAQFNLPLQTVEVSTNGVIAAMNAGLSVVKGDILAITDDDSAPHPDWLERIEQHFLADAQVGGVGGKDFVYHGDTLEDGAATIVGKLSWFGRAIGNHHIGTGEAREVDILKGVNMSFRSAAIKDLKFDQRMRGTGAQVHYEFAFCLSLKKRGWKLIYDPNIAVNHYPAQRFDEDQRKAFNAIAVANAAHNETISLLENLSPVRRIIFLLWSLAIGTRQSFGLVQCLRFFPKEGSLAFRKWLATLQGRWQGFQTWQSS</sequence>
<dbReference type="EMBL" id="DSRU01000203">
    <property type="protein sequence ID" value="HFM98785.1"/>
    <property type="molecule type" value="Genomic_DNA"/>
</dbReference>
<name>A0A7C3KFK8_9CYAN</name>
<evidence type="ECO:0000313" key="5">
    <source>
        <dbReference type="EMBL" id="HFM98785.1"/>
    </source>
</evidence>
<dbReference type="SUPFAM" id="SSF53448">
    <property type="entry name" value="Nucleotide-diphospho-sugar transferases"/>
    <property type="match status" value="1"/>
</dbReference>
<keyword evidence="4 5" id="KW-0808">Transferase</keyword>
<proteinExistence type="inferred from homology"/>
<dbReference type="GO" id="GO:0016757">
    <property type="term" value="F:glycosyltransferase activity"/>
    <property type="evidence" value="ECO:0007669"/>
    <property type="project" value="UniProtKB-KW"/>
</dbReference>
<dbReference type="Pfam" id="PF13641">
    <property type="entry name" value="Glyco_tranf_2_3"/>
    <property type="match status" value="1"/>
</dbReference>
<comment type="caution">
    <text evidence="5">The sequence shown here is derived from an EMBL/GenBank/DDBJ whole genome shotgun (WGS) entry which is preliminary data.</text>
</comment>
<dbReference type="AlphaFoldDB" id="A0A7C3KFK8"/>
<evidence type="ECO:0000256" key="3">
    <source>
        <dbReference type="ARBA" id="ARBA00022676"/>
    </source>
</evidence>
<comment type="similarity">
    <text evidence="2">Belongs to the glycosyltransferase 2 family.</text>
</comment>
<accession>A0A7C3KFK8</accession>
<comment type="pathway">
    <text evidence="1">Cell wall biogenesis; cell wall polysaccharide biosynthesis.</text>
</comment>
<evidence type="ECO:0000256" key="2">
    <source>
        <dbReference type="ARBA" id="ARBA00006739"/>
    </source>
</evidence>
<dbReference type="Gene3D" id="3.90.550.10">
    <property type="entry name" value="Spore Coat Polysaccharide Biosynthesis Protein SpsA, Chain A"/>
    <property type="match status" value="1"/>
</dbReference>
<keyword evidence="3" id="KW-0328">Glycosyltransferase</keyword>
<gene>
    <name evidence="5" type="ORF">ENR64_13710</name>
</gene>